<gene>
    <name evidence="1" type="ORF">G7Y89_g6318</name>
</gene>
<dbReference type="OrthoDB" id="6105938at2759"/>
<dbReference type="EMBL" id="JAAMPI010000408">
    <property type="protein sequence ID" value="KAF4631805.1"/>
    <property type="molecule type" value="Genomic_DNA"/>
</dbReference>
<dbReference type="PANTHER" id="PTHR38846">
    <property type="entry name" value="C3H1-TYPE DOMAIN-CONTAINING PROTEIN"/>
    <property type="match status" value="1"/>
</dbReference>
<proteinExistence type="predicted"/>
<keyword evidence="2" id="KW-1185">Reference proteome</keyword>
<dbReference type="AlphaFoldDB" id="A0A8H4RKR0"/>
<reference evidence="1 2" key="1">
    <citation type="submission" date="2020-03" db="EMBL/GenBank/DDBJ databases">
        <title>Draft Genome Sequence of Cudoniella acicularis.</title>
        <authorList>
            <person name="Buettner E."/>
            <person name="Kellner H."/>
        </authorList>
    </citation>
    <scope>NUCLEOTIDE SEQUENCE [LARGE SCALE GENOMIC DNA]</scope>
    <source>
        <strain evidence="1 2">DSM 108380</strain>
    </source>
</reference>
<organism evidence="1 2">
    <name type="scientific">Cudoniella acicularis</name>
    <dbReference type="NCBI Taxonomy" id="354080"/>
    <lineage>
        <taxon>Eukaryota</taxon>
        <taxon>Fungi</taxon>
        <taxon>Dikarya</taxon>
        <taxon>Ascomycota</taxon>
        <taxon>Pezizomycotina</taxon>
        <taxon>Leotiomycetes</taxon>
        <taxon>Helotiales</taxon>
        <taxon>Tricladiaceae</taxon>
        <taxon>Cudoniella</taxon>
    </lineage>
</organism>
<accession>A0A8H4RKR0</accession>
<evidence type="ECO:0000313" key="2">
    <source>
        <dbReference type="Proteomes" id="UP000566819"/>
    </source>
</evidence>
<evidence type="ECO:0000313" key="1">
    <source>
        <dbReference type="EMBL" id="KAF4631805.1"/>
    </source>
</evidence>
<dbReference type="PANTHER" id="PTHR38846:SF1">
    <property type="entry name" value="C3H1-TYPE DOMAIN-CONTAINING PROTEIN"/>
    <property type="match status" value="1"/>
</dbReference>
<protein>
    <submittedName>
        <fullName evidence="1">Uncharacterized protein</fullName>
    </submittedName>
</protein>
<comment type="caution">
    <text evidence="1">The sequence shown here is derived from an EMBL/GenBank/DDBJ whole genome shotgun (WGS) entry which is preliminary data.</text>
</comment>
<sequence>MGRLSRQREAKQRKAHTKLGTGHPIEDFFTSYSAFTYIPSAPSGQEFQRLRISQGWKRGDVAGEAAWEAFRLALVKEFNVGFGTDASDLLAWQTLCAIVGIERVRQIASCEECEKVLKSRHFNLVDLVDVHRRGENETIRTFASAEALEQYTRDNAAYFPRYHEAAGNLLRRVLRRFPVSRGDNATNVPSTEHSFREVEHKVRKSTRKSVGTRQILESLEDAEDRD</sequence>
<name>A0A8H4RKR0_9HELO</name>
<dbReference type="Proteomes" id="UP000566819">
    <property type="component" value="Unassembled WGS sequence"/>
</dbReference>